<dbReference type="PANTHER" id="PTHR11712:SF336">
    <property type="entry name" value="3-OXOACYL-[ACYL-CARRIER-PROTEIN] SYNTHASE, MITOCHONDRIAL"/>
    <property type="match status" value="1"/>
</dbReference>
<dbReference type="Proteomes" id="UP000053429">
    <property type="component" value="Unassembled WGS sequence"/>
</dbReference>
<dbReference type="Pfam" id="PF02801">
    <property type="entry name" value="Ketoacyl-synt_C"/>
    <property type="match status" value="1"/>
</dbReference>
<keyword evidence="2 4" id="KW-0808">Transferase</keyword>
<comment type="similarity">
    <text evidence="1 4">Belongs to the thiolase-like superfamily. Beta-ketoacyl-ACP synthases family.</text>
</comment>
<dbReference type="Gene3D" id="3.40.47.10">
    <property type="match status" value="2"/>
</dbReference>
<proteinExistence type="inferred from homology"/>
<name>A0A117RR04_9ACTN</name>
<dbReference type="Pfam" id="PF00109">
    <property type="entry name" value="ketoacyl-synt"/>
    <property type="match status" value="1"/>
</dbReference>
<dbReference type="FunFam" id="3.40.47.10:FF:000029">
    <property type="entry name" value="3-oxoacyl-[acyl-carrier-protein] synthase 1"/>
    <property type="match status" value="1"/>
</dbReference>
<dbReference type="PROSITE" id="PS52004">
    <property type="entry name" value="KS3_2"/>
    <property type="match status" value="1"/>
</dbReference>
<evidence type="ECO:0000256" key="2">
    <source>
        <dbReference type="ARBA" id="ARBA00022679"/>
    </source>
</evidence>
<dbReference type="InterPro" id="IPR000794">
    <property type="entry name" value="Beta-ketoacyl_synthase"/>
</dbReference>
<dbReference type="InterPro" id="IPR020841">
    <property type="entry name" value="PKS_Beta-ketoAc_synthase_dom"/>
</dbReference>
<dbReference type="EMBL" id="LMWY01000012">
    <property type="protein sequence ID" value="KUO04487.1"/>
    <property type="molecule type" value="Genomic_DNA"/>
</dbReference>
<evidence type="ECO:0000313" key="8">
    <source>
        <dbReference type="Proteomes" id="UP000053429"/>
    </source>
</evidence>
<dbReference type="AlphaFoldDB" id="A0A117RR04"/>
<dbReference type="GO" id="GO:0030497">
    <property type="term" value="P:fatty acid elongation"/>
    <property type="evidence" value="ECO:0007669"/>
    <property type="project" value="UniProtKB-ARBA"/>
</dbReference>
<dbReference type="SUPFAM" id="SSF53901">
    <property type="entry name" value="Thiolase-like"/>
    <property type="match status" value="1"/>
</dbReference>
<dbReference type="NCBIfam" id="NF005589">
    <property type="entry name" value="PRK07314.1"/>
    <property type="match status" value="1"/>
</dbReference>
<evidence type="ECO:0000256" key="5">
    <source>
        <dbReference type="SAM" id="MobiDB-lite"/>
    </source>
</evidence>
<gene>
    <name evidence="7" type="ORF">AQJ67_12190</name>
</gene>
<dbReference type="InterPro" id="IPR016039">
    <property type="entry name" value="Thiolase-like"/>
</dbReference>
<dbReference type="InterPro" id="IPR014030">
    <property type="entry name" value="Ketoacyl_synth_N"/>
</dbReference>
<keyword evidence="8" id="KW-1185">Reference proteome</keyword>
<dbReference type="PANTHER" id="PTHR11712">
    <property type="entry name" value="POLYKETIDE SYNTHASE-RELATED"/>
    <property type="match status" value="1"/>
</dbReference>
<evidence type="ECO:0000256" key="4">
    <source>
        <dbReference type="RuleBase" id="RU003694"/>
    </source>
</evidence>
<evidence type="ECO:0000256" key="3">
    <source>
        <dbReference type="ARBA" id="ARBA00023315"/>
    </source>
</evidence>
<organism evidence="7 8">
    <name type="scientific">Streptomyces caeruleatus</name>
    <dbReference type="NCBI Taxonomy" id="661399"/>
    <lineage>
        <taxon>Bacteria</taxon>
        <taxon>Bacillati</taxon>
        <taxon>Actinomycetota</taxon>
        <taxon>Actinomycetes</taxon>
        <taxon>Kitasatosporales</taxon>
        <taxon>Streptomycetaceae</taxon>
        <taxon>Streptomyces</taxon>
    </lineage>
</organism>
<feature type="domain" description="Ketosynthase family 3 (KS3)" evidence="6">
    <location>
        <begin position="47"/>
        <end position="461"/>
    </location>
</feature>
<evidence type="ECO:0000256" key="1">
    <source>
        <dbReference type="ARBA" id="ARBA00008467"/>
    </source>
</evidence>
<dbReference type="GO" id="GO:0004315">
    <property type="term" value="F:3-oxoacyl-[acyl-carrier-protein] synthase activity"/>
    <property type="evidence" value="ECO:0007669"/>
    <property type="project" value="InterPro"/>
</dbReference>
<dbReference type="InterPro" id="IPR014031">
    <property type="entry name" value="Ketoacyl_synth_C"/>
</dbReference>
<evidence type="ECO:0000313" key="7">
    <source>
        <dbReference type="EMBL" id="KUO04487.1"/>
    </source>
</evidence>
<protein>
    <submittedName>
        <fullName evidence="7">Beta-ACP synthase</fullName>
    </submittedName>
</protein>
<dbReference type="STRING" id="661399.AQJ67_12190"/>
<dbReference type="InterPro" id="IPR018201">
    <property type="entry name" value="Ketoacyl_synth_AS"/>
</dbReference>
<dbReference type="PROSITE" id="PS00606">
    <property type="entry name" value="KS3_1"/>
    <property type="match status" value="1"/>
</dbReference>
<accession>A0A117RR04</accession>
<sequence>MGHGSDTATVDPASRGPVSAFEPLSSHPAHDDDDHRTNSSKELFGLKRRVVITGVGVRAPGGNGTRQFWELLTSGRTATRRISFFDPSPYRSQVAAEADFDPVAEGFGPRELDRMDRASQFAVACAREAVTASGLDFGALDPTRVGVSLGSAVAAATSLEREYLLLSDSGREWEVDADWLSRHMFDYLVPSVMPAEVAWAVGAEGPVAMVSNGCTSGLDSVGHAVRLIEEGSADVMLAGAADTPITPIVVACFDAIRATTARNDDPEHASRPFDGTRDGFVLAEGAAMFVLEDYESALARGAHIHAEIPGYATRCNAYHMTGLKADGREMAEAIRVALDESRTDATDIDYINAHGSGTRQNDRHETAAYKRALGDHARRTPVSSIKSMVGHSLGAIGSLEIAASVLALEHGVVPPTANLHTSDPECDLDYVPLEARERKLGTVLTVGSGFGGFQSAMVLRGAEAAEAVA</sequence>
<feature type="region of interest" description="Disordered" evidence="5">
    <location>
        <begin position="1"/>
        <end position="39"/>
    </location>
</feature>
<keyword evidence="3" id="KW-0012">Acyltransferase</keyword>
<evidence type="ECO:0000259" key="6">
    <source>
        <dbReference type="PROSITE" id="PS52004"/>
    </source>
</evidence>
<feature type="compositionally biased region" description="Basic and acidic residues" evidence="5">
    <location>
        <begin position="28"/>
        <end position="39"/>
    </location>
</feature>
<dbReference type="FunFam" id="3.40.47.10:FF:000018">
    <property type="entry name" value="3-oxoacyl-[acyl-carrier-protein] synthase 2"/>
    <property type="match status" value="1"/>
</dbReference>
<dbReference type="RefSeq" id="WP_062718365.1">
    <property type="nucleotide sequence ID" value="NZ_KQ948926.1"/>
</dbReference>
<reference evidence="7 8" key="1">
    <citation type="submission" date="2015-10" db="EMBL/GenBank/DDBJ databases">
        <title>Draft genome sequence of Streptomyces caeruleatus NRRL B-24802, type strain for the species Streptomyces caeruleatus.</title>
        <authorList>
            <person name="Ruckert C."/>
            <person name="Winkler A."/>
            <person name="Kalinowski J."/>
            <person name="Kampfer P."/>
            <person name="Glaeser S."/>
        </authorList>
    </citation>
    <scope>NUCLEOTIDE SEQUENCE [LARGE SCALE GENOMIC DNA]</scope>
    <source>
        <strain evidence="7 8">NRRL B-24802</strain>
    </source>
</reference>
<dbReference type="CDD" id="cd00834">
    <property type="entry name" value="KAS_I_II"/>
    <property type="match status" value="1"/>
</dbReference>
<comment type="caution">
    <text evidence="7">The sequence shown here is derived from an EMBL/GenBank/DDBJ whole genome shotgun (WGS) entry which is preliminary data.</text>
</comment>
<dbReference type="GO" id="GO:0005829">
    <property type="term" value="C:cytosol"/>
    <property type="evidence" value="ECO:0007669"/>
    <property type="project" value="TreeGrafter"/>
</dbReference>
<dbReference type="SMART" id="SM00825">
    <property type="entry name" value="PKS_KS"/>
    <property type="match status" value="1"/>
</dbReference>